<dbReference type="Pfam" id="PF07859">
    <property type="entry name" value="Abhydrolase_3"/>
    <property type="match status" value="1"/>
</dbReference>
<dbReference type="KEGG" id="taes:123141780"/>
<dbReference type="PaxDb" id="4565-Traes_6DL_8898A7FB0.1"/>
<evidence type="ECO:0000259" key="1">
    <source>
        <dbReference type="Pfam" id="PF07859"/>
    </source>
</evidence>
<evidence type="ECO:0000313" key="3">
    <source>
        <dbReference type="Proteomes" id="UP000019116"/>
    </source>
</evidence>
<name>A0A3B6QKR8_WHEAT</name>
<dbReference type="SMR" id="A0A3B6QKR8"/>
<feature type="domain" description="Alpha/beta hydrolase fold-3" evidence="1">
    <location>
        <begin position="93"/>
        <end position="318"/>
    </location>
</feature>
<dbReference type="OrthoDB" id="408631at2759"/>
<dbReference type="OMA" id="HHIAVRY"/>
<dbReference type="InterPro" id="IPR050466">
    <property type="entry name" value="Carboxylest/Gibb_receptor"/>
</dbReference>
<evidence type="ECO:0000313" key="2">
    <source>
        <dbReference type="EnsemblPlants" id="TraesCS6D02G277700.1.cds1"/>
    </source>
</evidence>
<dbReference type="RefSeq" id="XP_044416791.1">
    <property type="nucleotide sequence ID" value="XM_044560856.1"/>
</dbReference>
<reference evidence="2" key="2">
    <citation type="submission" date="2018-10" db="UniProtKB">
        <authorList>
            <consortium name="EnsemblPlants"/>
        </authorList>
    </citation>
    <scope>IDENTIFICATION</scope>
</reference>
<dbReference type="EnsemblPlants" id="TraesCS6D02G277700.1">
    <property type="protein sequence ID" value="TraesCS6D02G277700.1.cds1"/>
    <property type="gene ID" value="TraesCS6D02G277700"/>
</dbReference>
<protein>
    <recommendedName>
        <fullName evidence="1">Alpha/beta hydrolase fold-3 domain-containing protein</fullName>
    </recommendedName>
</protein>
<dbReference type="PANTHER" id="PTHR23024:SF671">
    <property type="entry name" value="ALPHA_BETA HYDROLASE FOLD-3 DOMAIN-CONTAINING PROTEIN"/>
    <property type="match status" value="1"/>
</dbReference>
<dbReference type="PANTHER" id="PTHR23024">
    <property type="entry name" value="ARYLACETAMIDE DEACETYLASE"/>
    <property type="match status" value="1"/>
</dbReference>
<proteinExistence type="predicted"/>
<sequence length="365" mass="39469">MSSLSSSSASASAPPPHVVEDCLGVVQLLSDGTVTRPTRSFLSDPPVHDVRRDLPVQWKDVVYDEAHRLRLRMYRPTTSIGLAGGGEKKLPVLVYFHGGGFCIASFEHPSFHVVALRIAHDLPAIVLSADYRLAPEHRLPAAHHDAETVLSWLHRHAVAGSAADAWLAESADFGRVFVWGDSSGGNISHHIAVRYGSGGLDINPVRIAGCVLLGPYFGGEERMASEACSPADVLMSLALFDQMWRLALPAGATRDHPAANPFGPESAPLDDVAFPPVLVLNAEHDLLRDRTADYVARLKAMGKPVELVEFDGQEHAFFVYEPWGAAADGLIRVVRQFVHGGAPDTAAALSGSPELHSTNFFFRHF</sequence>
<dbReference type="Gramene" id="TraesCS6D03G0661900.1">
    <property type="protein sequence ID" value="TraesCS6D03G0661900.1.CDS1"/>
    <property type="gene ID" value="TraesCS6D03G0661900"/>
</dbReference>
<dbReference type="Gene3D" id="3.40.50.1820">
    <property type="entry name" value="alpha/beta hydrolase"/>
    <property type="match status" value="1"/>
</dbReference>
<dbReference type="AlphaFoldDB" id="A0A3B6QKR8"/>
<accession>A0A3B6QKR8</accession>
<dbReference type="Gramene" id="TraesARI6D03G03725330.1">
    <property type="protein sequence ID" value="TraesARI6D03G03725330.1.CDS1"/>
    <property type="gene ID" value="TraesARI6D03G03725330"/>
</dbReference>
<dbReference type="GeneID" id="123141780"/>
<dbReference type="Gramene" id="TraesNOR6D03G03801660.1">
    <property type="protein sequence ID" value="TraesNOR6D03G03801660.1.CDS1"/>
    <property type="gene ID" value="TraesNOR6D03G03801660"/>
</dbReference>
<organism evidence="2">
    <name type="scientific">Triticum aestivum</name>
    <name type="common">Wheat</name>
    <dbReference type="NCBI Taxonomy" id="4565"/>
    <lineage>
        <taxon>Eukaryota</taxon>
        <taxon>Viridiplantae</taxon>
        <taxon>Streptophyta</taxon>
        <taxon>Embryophyta</taxon>
        <taxon>Tracheophyta</taxon>
        <taxon>Spermatophyta</taxon>
        <taxon>Magnoliopsida</taxon>
        <taxon>Liliopsida</taxon>
        <taxon>Poales</taxon>
        <taxon>Poaceae</taxon>
        <taxon>BOP clade</taxon>
        <taxon>Pooideae</taxon>
        <taxon>Triticodae</taxon>
        <taxon>Triticeae</taxon>
        <taxon>Triticinae</taxon>
        <taxon>Triticum</taxon>
    </lineage>
</organism>
<dbReference type="STRING" id="4565.A0A3B6QKR8"/>
<dbReference type="Gramene" id="TraesWEE_scaffold_045141_01G000300.1">
    <property type="protein sequence ID" value="TraesWEE_scaffold_045141_01G000300.1"/>
    <property type="gene ID" value="TraesWEE_scaffold_045141_01G000300"/>
</dbReference>
<dbReference type="InterPro" id="IPR013094">
    <property type="entry name" value="AB_hydrolase_3"/>
</dbReference>
<dbReference type="Gramene" id="TraesCS6D02G277700.1">
    <property type="protein sequence ID" value="TraesCS6D02G277700.1.cds1"/>
    <property type="gene ID" value="TraesCS6D02G277700"/>
</dbReference>
<dbReference type="Gramene" id="TraesSYM6D03G03708700.1">
    <property type="protein sequence ID" value="TraesSYM6D03G03708700.1.CDS1"/>
    <property type="gene ID" value="TraesSYM6D03G03708700"/>
</dbReference>
<reference evidence="2" key="1">
    <citation type="submission" date="2018-08" db="EMBL/GenBank/DDBJ databases">
        <authorList>
            <person name="Rossello M."/>
        </authorList>
    </citation>
    <scope>NUCLEOTIDE SEQUENCE [LARGE SCALE GENOMIC DNA]</scope>
    <source>
        <strain evidence="2">cv. Chinese Spring</strain>
    </source>
</reference>
<gene>
    <name evidence="2" type="primary">LOC123141780</name>
</gene>
<dbReference type="SUPFAM" id="SSF53474">
    <property type="entry name" value="alpha/beta-Hydrolases"/>
    <property type="match status" value="1"/>
</dbReference>
<keyword evidence="3" id="KW-1185">Reference proteome</keyword>
<dbReference type="InterPro" id="IPR029058">
    <property type="entry name" value="AB_hydrolase_fold"/>
</dbReference>
<dbReference type="GO" id="GO:0016787">
    <property type="term" value="F:hydrolase activity"/>
    <property type="evidence" value="ECO:0007669"/>
    <property type="project" value="InterPro"/>
</dbReference>
<dbReference type="Proteomes" id="UP000019116">
    <property type="component" value="Chromosome 6D"/>
</dbReference>